<reference evidence="2" key="2">
    <citation type="journal article" date="2022" name="Microb. Genom.">
        <title>A chromosome-scale genome assembly of the tomato pathogen Cladosporium fulvum reveals a compartmentalized genome architecture and the presence of a dispensable chromosome.</title>
        <authorList>
            <person name="Zaccaron A.Z."/>
            <person name="Chen L.H."/>
            <person name="Samaras A."/>
            <person name="Stergiopoulos I."/>
        </authorList>
    </citation>
    <scope>NUCLEOTIDE SEQUENCE</scope>
    <source>
        <strain evidence="2">Race5_Kim</strain>
    </source>
</reference>
<evidence type="ECO:0000256" key="1">
    <source>
        <dbReference type="SAM" id="Phobius"/>
    </source>
</evidence>
<feature type="transmembrane region" description="Helical" evidence="1">
    <location>
        <begin position="21"/>
        <end position="41"/>
    </location>
</feature>
<evidence type="ECO:0000313" key="2">
    <source>
        <dbReference type="EMBL" id="UJO10871.1"/>
    </source>
</evidence>
<keyword evidence="3" id="KW-1185">Reference proteome</keyword>
<dbReference type="AlphaFoldDB" id="A0A9Q8L4W5"/>
<keyword evidence="1" id="KW-0472">Membrane</keyword>
<dbReference type="Gene3D" id="3.50.50.60">
    <property type="entry name" value="FAD/NAD(P)-binding domain"/>
    <property type="match status" value="1"/>
</dbReference>
<dbReference type="InterPro" id="IPR036188">
    <property type="entry name" value="FAD/NAD-bd_sf"/>
</dbReference>
<gene>
    <name evidence="2" type="ORF">CLAFUR5_01874</name>
</gene>
<dbReference type="GeneID" id="71981752"/>
<keyword evidence="1" id="KW-0812">Transmembrane</keyword>
<dbReference type="EMBL" id="CP090163">
    <property type="protein sequence ID" value="UJO10871.1"/>
    <property type="molecule type" value="Genomic_DNA"/>
</dbReference>
<keyword evidence="1" id="KW-1133">Transmembrane helix</keyword>
<dbReference type="Pfam" id="PF13450">
    <property type="entry name" value="NAD_binding_8"/>
    <property type="match status" value="1"/>
</dbReference>
<name>A0A9Q8L4W5_PASFU</name>
<dbReference type="RefSeq" id="XP_047755237.1">
    <property type="nucleotide sequence ID" value="XM_047901022.1"/>
</dbReference>
<proteinExistence type="predicted"/>
<dbReference type="SUPFAM" id="SSF51905">
    <property type="entry name" value="FAD/NAD(P)-binding domain"/>
    <property type="match status" value="1"/>
</dbReference>
<reference evidence="2" key="1">
    <citation type="submission" date="2021-12" db="EMBL/GenBank/DDBJ databases">
        <authorList>
            <person name="Zaccaron A."/>
            <person name="Stergiopoulos I."/>
        </authorList>
    </citation>
    <scope>NUCLEOTIDE SEQUENCE</scope>
    <source>
        <strain evidence="2">Race5_Kim</strain>
    </source>
</reference>
<sequence>MIAALREARVARILYCHSKSRINVGVVGAGIGGLMASIAIARAGGSVTVLEAAFQLGEI</sequence>
<accession>A0A9Q8L4W5</accession>
<protein>
    <submittedName>
        <fullName evidence="2">Uncharacterized protein</fullName>
    </submittedName>
</protein>
<dbReference type="KEGG" id="ffu:CLAFUR5_01874"/>
<evidence type="ECO:0000313" key="3">
    <source>
        <dbReference type="Proteomes" id="UP000756132"/>
    </source>
</evidence>
<dbReference type="Proteomes" id="UP000756132">
    <property type="component" value="Chromosome 1"/>
</dbReference>
<organism evidence="2 3">
    <name type="scientific">Passalora fulva</name>
    <name type="common">Tomato leaf mold</name>
    <name type="synonym">Cladosporium fulvum</name>
    <dbReference type="NCBI Taxonomy" id="5499"/>
    <lineage>
        <taxon>Eukaryota</taxon>
        <taxon>Fungi</taxon>
        <taxon>Dikarya</taxon>
        <taxon>Ascomycota</taxon>
        <taxon>Pezizomycotina</taxon>
        <taxon>Dothideomycetes</taxon>
        <taxon>Dothideomycetidae</taxon>
        <taxon>Mycosphaerellales</taxon>
        <taxon>Mycosphaerellaceae</taxon>
        <taxon>Fulvia</taxon>
    </lineage>
</organism>